<dbReference type="GO" id="GO:0006298">
    <property type="term" value="P:mismatch repair"/>
    <property type="evidence" value="ECO:0007669"/>
    <property type="project" value="TreeGrafter"/>
</dbReference>
<dbReference type="InterPro" id="IPR029119">
    <property type="entry name" value="MutY_C"/>
</dbReference>
<evidence type="ECO:0000313" key="17">
    <source>
        <dbReference type="Proteomes" id="UP000249453"/>
    </source>
</evidence>
<evidence type="ECO:0000256" key="2">
    <source>
        <dbReference type="ARBA" id="ARBA00002933"/>
    </source>
</evidence>
<organism evidence="16 17">
    <name type="scientific">Falsochrobactrum ovis</name>
    <dbReference type="NCBI Taxonomy" id="1293442"/>
    <lineage>
        <taxon>Bacteria</taxon>
        <taxon>Pseudomonadati</taxon>
        <taxon>Pseudomonadota</taxon>
        <taxon>Alphaproteobacteria</taxon>
        <taxon>Hyphomicrobiales</taxon>
        <taxon>Brucellaceae</taxon>
        <taxon>Falsochrobactrum</taxon>
    </lineage>
</organism>
<dbReference type="InterPro" id="IPR011257">
    <property type="entry name" value="DNA_glycosylase"/>
</dbReference>
<protein>
    <recommendedName>
        <fullName evidence="5 14">Adenine DNA glycosylase</fullName>
        <ecNumber evidence="4 14">3.2.2.31</ecNumber>
    </recommendedName>
</protein>
<evidence type="ECO:0000256" key="5">
    <source>
        <dbReference type="ARBA" id="ARBA00022023"/>
    </source>
</evidence>
<evidence type="ECO:0000259" key="15">
    <source>
        <dbReference type="SMART" id="SM00478"/>
    </source>
</evidence>
<sequence>MLTVPSADRATKLLAWYDRHHRILPWRISPSERQRGVKADPYRIWLSEIMLQQTTVEAVKSYFMAFVQRWPTIEALAAASEDDILRAWAGLGYYSRARNLKKCADIIAEKFDSQFPSTALELKKLPSIGDYTSAAIAAIAFDEPVSVVDGNIERVISRLFAIDTPLPAAKPRIRSLMSDITPTDRPGDFAQAMMDIGATICTPRRPACALCPLNENCKAFAEHDPEIFPVKAPKAAKPIRIGAAFIAIAEDGAILLRRRESKGLLAGMTEVPGSAWTARIDGDATINAAPFAAEWLAAGVITHIFTHFELRLSVYSADKIPKEIAKDGWWSSPAELAGEALPTVMKKAISAVIPDAFKQKRTAPAKSNK</sequence>
<dbReference type="RefSeq" id="WP_111574136.1">
    <property type="nucleotide sequence ID" value="NZ_JBHEEY010000001.1"/>
</dbReference>
<dbReference type="PROSITE" id="PS00764">
    <property type="entry name" value="ENDONUCLEASE_III_1"/>
    <property type="match status" value="1"/>
</dbReference>
<evidence type="ECO:0000256" key="4">
    <source>
        <dbReference type="ARBA" id="ARBA00012045"/>
    </source>
</evidence>
<dbReference type="GO" id="GO:0006284">
    <property type="term" value="P:base-excision repair"/>
    <property type="evidence" value="ECO:0007669"/>
    <property type="project" value="UniProtKB-UniRule"/>
</dbReference>
<evidence type="ECO:0000256" key="11">
    <source>
        <dbReference type="ARBA" id="ARBA00023014"/>
    </source>
</evidence>
<dbReference type="SMART" id="SM00525">
    <property type="entry name" value="FES"/>
    <property type="match status" value="1"/>
</dbReference>
<dbReference type="InterPro" id="IPR003651">
    <property type="entry name" value="Endonuclease3_FeS-loop_motif"/>
</dbReference>
<dbReference type="Gene3D" id="1.10.1670.10">
    <property type="entry name" value="Helix-hairpin-Helix base-excision DNA repair enzymes (C-terminal)"/>
    <property type="match status" value="1"/>
</dbReference>
<dbReference type="PANTHER" id="PTHR42944:SF1">
    <property type="entry name" value="ADENINE DNA GLYCOSYLASE"/>
    <property type="match status" value="1"/>
</dbReference>
<dbReference type="Pfam" id="PF10576">
    <property type="entry name" value="EndIII_4Fe-2S"/>
    <property type="match status" value="1"/>
</dbReference>
<dbReference type="Gene3D" id="1.10.340.30">
    <property type="entry name" value="Hypothetical protein, domain 2"/>
    <property type="match status" value="1"/>
</dbReference>
<dbReference type="GO" id="GO:0035485">
    <property type="term" value="F:adenine/guanine mispair binding"/>
    <property type="evidence" value="ECO:0007669"/>
    <property type="project" value="TreeGrafter"/>
</dbReference>
<dbReference type="CDD" id="cd00056">
    <property type="entry name" value="ENDO3c"/>
    <property type="match status" value="1"/>
</dbReference>
<dbReference type="SMART" id="SM00478">
    <property type="entry name" value="ENDO3c"/>
    <property type="match status" value="1"/>
</dbReference>
<dbReference type="FunFam" id="1.10.340.30:FF:000002">
    <property type="entry name" value="Adenine DNA glycosylase"/>
    <property type="match status" value="1"/>
</dbReference>
<evidence type="ECO:0000256" key="7">
    <source>
        <dbReference type="ARBA" id="ARBA00022723"/>
    </source>
</evidence>
<dbReference type="GO" id="GO:0051539">
    <property type="term" value="F:4 iron, 4 sulfur cluster binding"/>
    <property type="evidence" value="ECO:0007669"/>
    <property type="project" value="UniProtKB-UniRule"/>
</dbReference>
<dbReference type="InterPro" id="IPR023170">
    <property type="entry name" value="HhH_base_excis_C"/>
</dbReference>
<comment type="cofactor">
    <cofactor evidence="14">
        <name>[4Fe-4S] cluster</name>
        <dbReference type="ChEBI" id="CHEBI:49883"/>
    </cofactor>
    <text evidence="14">Binds 1 [4Fe-4S] cluster.</text>
</comment>
<dbReference type="GO" id="GO:0034039">
    <property type="term" value="F:8-oxo-7,8-dihydroguanine DNA N-glycosylase activity"/>
    <property type="evidence" value="ECO:0007669"/>
    <property type="project" value="TreeGrafter"/>
</dbReference>
<dbReference type="InterPro" id="IPR005760">
    <property type="entry name" value="A/G_AdeGlyc_MutY"/>
</dbReference>
<dbReference type="CDD" id="cd03431">
    <property type="entry name" value="NUDIX_DNA_Glycosylase_C-MutY"/>
    <property type="match status" value="1"/>
</dbReference>
<keyword evidence="6" id="KW-0004">4Fe-4S</keyword>
<keyword evidence="13 14" id="KW-0326">Glycosidase</keyword>
<dbReference type="GO" id="GO:0000701">
    <property type="term" value="F:purine-specific mismatch base pair DNA N-glycosylase activity"/>
    <property type="evidence" value="ECO:0007669"/>
    <property type="project" value="UniProtKB-EC"/>
</dbReference>
<evidence type="ECO:0000256" key="12">
    <source>
        <dbReference type="ARBA" id="ARBA00023204"/>
    </source>
</evidence>
<evidence type="ECO:0000256" key="6">
    <source>
        <dbReference type="ARBA" id="ARBA00022485"/>
    </source>
</evidence>
<dbReference type="NCBIfam" id="TIGR01084">
    <property type="entry name" value="mutY"/>
    <property type="match status" value="1"/>
</dbReference>
<dbReference type="InterPro" id="IPR044298">
    <property type="entry name" value="MIG/MutY"/>
</dbReference>
<dbReference type="InterPro" id="IPR003265">
    <property type="entry name" value="HhH-GPD_domain"/>
</dbReference>
<dbReference type="InterPro" id="IPR015797">
    <property type="entry name" value="NUDIX_hydrolase-like_dom_sf"/>
</dbReference>
<dbReference type="GO" id="GO:0032357">
    <property type="term" value="F:oxidized purine DNA binding"/>
    <property type="evidence" value="ECO:0007669"/>
    <property type="project" value="TreeGrafter"/>
</dbReference>
<evidence type="ECO:0000256" key="9">
    <source>
        <dbReference type="ARBA" id="ARBA00022801"/>
    </source>
</evidence>
<dbReference type="EC" id="3.2.2.31" evidence="4 14"/>
<evidence type="ECO:0000256" key="13">
    <source>
        <dbReference type="ARBA" id="ARBA00023295"/>
    </source>
</evidence>
<proteinExistence type="inferred from homology"/>
<evidence type="ECO:0000256" key="3">
    <source>
        <dbReference type="ARBA" id="ARBA00008343"/>
    </source>
</evidence>
<keyword evidence="11" id="KW-0411">Iron-sulfur</keyword>
<evidence type="ECO:0000256" key="8">
    <source>
        <dbReference type="ARBA" id="ARBA00022763"/>
    </source>
</evidence>
<dbReference type="InterPro" id="IPR004035">
    <property type="entry name" value="Endouclease-III_FeS-bd_BS"/>
</dbReference>
<dbReference type="PANTHER" id="PTHR42944">
    <property type="entry name" value="ADENINE DNA GLYCOSYLASE"/>
    <property type="match status" value="1"/>
</dbReference>
<keyword evidence="9" id="KW-0378">Hydrolase</keyword>
<dbReference type="GO" id="GO:0046872">
    <property type="term" value="F:metal ion binding"/>
    <property type="evidence" value="ECO:0007669"/>
    <property type="project" value="UniProtKB-UniRule"/>
</dbReference>
<gene>
    <name evidence="16" type="ORF">C7374_101645</name>
</gene>
<feature type="domain" description="HhH-GPD" evidence="15">
    <location>
        <begin position="50"/>
        <end position="199"/>
    </location>
</feature>
<keyword evidence="12" id="KW-0234">DNA repair</keyword>
<evidence type="ECO:0000256" key="14">
    <source>
        <dbReference type="RuleBase" id="RU365096"/>
    </source>
</evidence>
<comment type="similarity">
    <text evidence="3 14">Belongs to the Nth/MutY family.</text>
</comment>
<comment type="catalytic activity">
    <reaction evidence="1 14">
        <text>Hydrolyzes free adenine bases from 7,8-dihydro-8-oxoguanine:adenine mismatched double-stranded DNA, leaving an apurinic site.</text>
        <dbReference type="EC" id="3.2.2.31"/>
    </reaction>
</comment>
<dbReference type="Pfam" id="PF00730">
    <property type="entry name" value="HhH-GPD"/>
    <property type="match status" value="1"/>
</dbReference>
<comment type="caution">
    <text evidence="16">The sequence shown here is derived from an EMBL/GenBank/DDBJ whole genome shotgun (WGS) entry which is preliminary data.</text>
</comment>
<dbReference type="OrthoDB" id="9802365at2"/>
<accession>A0A364K0C3</accession>
<dbReference type="AlphaFoldDB" id="A0A364K0C3"/>
<keyword evidence="8 14" id="KW-0227">DNA damage</keyword>
<keyword evidence="10 14" id="KW-0408">Iron</keyword>
<dbReference type="Gene3D" id="3.90.79.10">
    <property type="entry name" value="Nucleoside Triphosphate Pyrophosphohydrolase"/>
    <property type="match status" value="1"/>
</dbReference>
<dbReference type="EMBL" id="QLMK01000001">
    <property type="protein sequence ID" value="RAK34311.1"/>
    <property type="molecule type" value="Genomic_DNA"/>
</dbReference>
<dbReference type="Proteomes" id="UP000249453">
    <property type="component" value="Unassembled WGS sequence"/>
</dbReference>
<evidence type="ECO:0000256" key="10">
    <source>
        <dbReference type="ARBA" id="ARBA00023004"/>
    </source>
</evidence>
<dbReference type="SUPFAM" id="SSF55811">
    <property type="entry name" value="Nudix"/>
    <property type="match status" value="1"/>
</dbReference>
<dbReference type="SUPFAM" id="SSF48150">
    <property type="entry name" value="DNA-glycosylase"/>
    <property type="match status" value="1"/>
</dbReference>
<keyword evidence="17" id="KW-1185">Reference proteome</keyword>
<name>A0A364K0C3_9HYPH</name>
<dbReference type="Pfam" id="PF14815">
    <property type="entry name" value="NUDIX_4"/>
    <property type="match status" value="1"/>
</dbReference>
<comment type="function">
    <text evidence="2">Adenine glycosylase active on G-A mispairs. MutY also corrects error-prone DNA synthesis past GO lesions which are due to the oxidatively damaged form of guanine: 7,8-dihydro-8-oxoguanine (8-oxo-dGTP).</text>
</comment>
<keyword evidence="7" id="KW-0479">Metal-binding</keyword>
<evidence type="ECO:0000256" key="1">
    <source>
        <dbReference type="ARBA" id="ARBA00000843"/>
    </source>
</evidence>
<evidence type="ECO:0000313" key="16">
    <source>
        <dbReference type="EMBL" id="RAK34311.1"/>
    </source>
</evidence>
<reference evidence="16 17" key="1">
    <citation type="submission" date="2018-06" db="EMBL/GenBank/DDBJ databases">
        <title>Genomic Encyclopedia of Type Strains, Phase IV (KMG-IV): sequencing the most valuable type-strain genomes for metagenomic binning, comparative biology and taxonomic classification.</title>
        <authorList>
            <person name="Goeker M."/>
        </authorList>
    </citation>
    <scope>NUCLEOTIDE SEQUENCE [LARGE SCALE GENOMIC DNA]</scope>
    <source>
        <strain evidence="16 17">DSM 26720</strain>
    </source>
</reference>